<keyword evidence="3" id="KW-0805">Transcription regulation</keyword>
<dbReference type="PROSITE" id="PS50110">
    <property type="entry name" value="RESPONSE_REGULATORY"/>
    <property type="match status" value="1"/>
</dbReference>
<dbReference type="Gene3D" id="1.10.10.10">
    <property type="entry name" value="Winged helix-like DNA-binding domain superfamily/Winged helix DNA-binding domain"/>
    <property type="match status" value="1"/>
</dbReference>
<gene>
    <name evidence="8" type="ORF">MNB_SV-5-1102</name>
</gene>
<protein>
    <submittedName>
        <fullName evidence="8">DNA-binding response regulator RprY</fullName>
    </submittedName>
</protein>
<dbReference type="PANTHER" id="PTHR48111">
    <property type="entry name" value="REGULATOR OF RPOS"/>
    <property type="match status" value="1"/>
</dbReference>
<dbReference type="InterPro" id="IPR011006">
    <property type="entry name" value="CheY-like_superfamily"/>
</dbReference>
<dbReference type="InterPro" id="IPR016032">
    <property type="entry name" value="Sig_transdc_resp-reg_C-effctor"/>
</dbReference>
<evidence type="ECO:0000256" key="2">
    <source>
        <dbReference type="ARBA" id="ARBA00023012"/>
    </source>
</evidence>
<evidence type="ECO:0000259" key="7">
    <source>
        <dbReference type="PROSITE" id="PS51755"/>
    </source>
</evidence>
<dbReference type="SMART" id="SM00448">
    <property type="entry name" value="REC"/>
    <property type="match status" value="1"/>
</dbReference>
<dbReference type="InterPro" id="IPR039420">
    <property type="entry name" value="WalR-like"/>
</dbReference>
<accession>A0A1W1EDU1</accession>
<name>A0A1W1EDU1_9ZZZZ</name>
<dbReference type="CDD" id="cd00156">
    <property type="entry name" value="REC"/>
    <property type="match status" value="1"/>
</dbReference>
<sequence length="229" mass="26460">MPRQTILYAEDDQETRENYALVLQNYFHTVYTVKDGREALALYQKERPDVLLLDINMPYLNGLEMTKIIREKDRETPVVLITAHSDKEKLFKAIPLGLTQYLVKPVKDEIFRKTMLELISEVNSKNIVGLSGDFVWDKVHGELTYEQVSIHLSKKENTLLVLLVSSLGHYVSNELLITEIWYDEDIDESHTKKLAQLVYRLNTKITAQTGQKTVLIENSYALGYRLLKG</sequence>
<evidence type="ECO:0000256" key="4">
    <source>
        <dbReference type="ARBA" id="ARBA00023125"/>
    </source>
</evidence>
<dbReference type="EMBL" id="FPKX01000040">
    <property type="protein sequence ID" value="SFZ98201.1"/>
    <property type="molecule type" value="Genomic_DNA"/>
</dbReference>
<evidence type="ECO:0000256" key="5">
    <source>
        <dbReference type="ARBA" id="ARBA00023163"/>
    </source>
</evidence>
<dbReference type="PROSITE" id="PS51755">
    <property type="entry name" value="OMPR_PHOB"/>
    <property type="match status" value="1"/>
</dbReference>
<dbReference type="Pfam" id="PF00486">
    <property type="entry name" value="Trans_reg_C"/>
    <property type="match status" value="1"/>
</dbReference>
<keyword evidence="1" id="KW-0597">Phosphoprotein</keyword>
<evidence type="ECO:0000259" key="6">
    <source>
        <dbReference type="PROSITE" id="PS50110"/>
    </source>
</evidence>
<reference evidence="8" key="1">
    <citation type="submission" date="2016-10" db="EMBL/GenBank/DDBJ databases">
        <authorList>
            <person name="de Groot N.N."/>
        </authorList>
    </citation>
    <scope>NUCLEOTIDE SEQUENCE</scope>
</reference>
<dbReference type="InterPro" id="IPR001867">
    <property type="entry name" value="OmpR/PhoB-type_DNA-bd"/>
</dbReference>
<dbReference type="SUPFAM" id="SSF46894">
    <property type="entry name" value="C-terminal effector domain of the bipartite response regulators"/>
    <property type="match status" value="1"/>
</dbReference>
<dbReference type="AlphaFoldDB" id="A0A1W1EDU1"/>
<evidence type="ECO:0000313" key="8">
    <source>
        <dbReference type="EMBL" id="SFZ98201.1"/>
    </source>
</evidence>
<dbReference type="InterPro" id="IPR001789">
    <property type="entry name" value="Sig_transdc_resp-reg_receiver"/>
</dbReference>
<evidence type="ECO:0000256" key="3">
    <source>
        <dbReference type="ARBA" id="ARBA00023015"/>
    </source>
</evidence>
<dbReference type="PANTHER" id="PTHR48111:SF1">
    <property type="entry name" value="TWO-COMPONENT RESPONSE REGULATOR ORR33"/>
    <property type="match status" value="1"/>
</dbReference>
<organism evidence="8">
    <name type="scientific">hydrothermal vent metagenome</name>
    <dbReference type="NCBI Taxonomy" id="652676"/>
    <lineage>
        <taxon>unclassified sequences</taxon>
        <taxon>metagenomes</taxon>
        <taxon>ecological metagenomes</taxon>
    </lineage>
</organism>
<dbReference type="GO" id="GO:0006355">
    <property type="term" value="P:regulation of DNA-templated transcription"/>
    <property type="evidence" value="ECO:0007669"/>
    <property type="project" value="InterPro"/>
</dbReference>
<dbReference type="GO" id="GO:0032993">
    <property type="term" value="C:protein-DNA complex"/>
    <property type="evidence" value="ECO:0007669"/>
    <property type="project" value="TreeGrafter"/>
</dbReference>
<keyword evidence="2" id="KW-0902">Two-component regulatory system</keyword>
<proteinExistence type="predicted"/>
<dbReference type="GO" id="GO:0000156">
    <property type="term" value="F:phosphorelay response regulator activity"/>
    <property type="evidence" value="ECO:0007669"/>
    <property type="project" value="TreeGrafter"/>
</dbReference>
<keyword evidence="5" id="KW-0804">Transcription</keyword>
<dbReference type="SUPFAM" id="SSF52172">
    <property type="entry name" value="CheY-like"/>
    <property type="match status" value="1"/>
</dbReference>
<feature type="domain" description="Response regulatory" evidence="6">
    <location>
        <begin position="5"/>
        <end position="119"/>
    </location>
</feature>
<dbReference type="GO" id="GO:0000976">
    <property type="term" value="F:transcription cis-regulatory region binding"/>
    <property type="evidence" value="ECO:0007669"/>
    <property type="project" value="TreeGrafter"/>
</dbReference>
<dbReference type="SMART" id="SM00862">
    <property type="entry name" value="Trans_reg_C"/>
    <property type="match status" value="1"/>
</dbReference>
<dbReference type="Gene3D" id="3.40.50.2300">
    <property type="match status" value="1"/>
</dbReference>
<dbReference type="Pfam" id="PF00072">
    <property type="entry name" value="Response_reg"/>
    <property type="match status" value="1"/>
</dbReference>
<dbReference type="InterPro" id="IPR036388">
    <property type="entry name" value="WH-like_DNA-bd_sf"/>
</dbReference>
<evidence type="ECO:0000256" key="1">
    <source>
        <dbReference type="ARBA" id="ARBA00022553"/>
    </source>
</evidence>
<keyword evidence="4 8" id="KW-0238">DNA-binding</keyword>
<feature type="domain" description="OmpR/PhoB-type" evidence="7">
    <location>
        <begin position="125"/>
        <end position="228"/>
    </location>
</feature>
<dbReference type="GO" id="GO:0005829">
    <property type="term" value="C:cytosol"/>
    <property type="evidence" value="ECO:0007669"/>
    <property type="project" value="TreeGrafter"/>
</dbReference>